<gene>
    <name evidence="1" type="ORF">G7K_4313-t1</name>
</gene>
<name>A0A0E9NK12_SAICN</name>
<evidence type="ECO:0000313" key="2">
    <source>
        <dbReference type="Proteomes" id="UP000033140"/>
    </source>
</evidence>
<dbReference type="Proteomes" id="UP000033140">
    <property type="component" value="Unassembled WGS sequence"/>
</dbReference>
<reference evidence="1 2" key="3">
    <citation type="journal article" date="2015" name="Genome Announc.">
        <title>Draft Genome Sequence of the Archiascomycetous Yeast Saitoella complicata.</title>
        <authorList>
            <person name="Yamauchi K."/>
            <person name="Kondo S."/>
            <person name="Hamamoto M."/>
            <person name="Takahashi Y."/>
            <person name="Ogura Y."/>
            <person name="Hayashi T."/>
            <person name="Nishida H."/>
        </authorList>
    </citation>
    <scope>NUCLEOTIDE SEQUENCE [LARGE SCALE GENOMIC DNA]</scope>
    <source>
        <strain evidence="1 2">NRRL Y-17804</strain>
    </source>
</reference>
<dbReference type="AlphaFoldDB" id="A0A0E9NK12"/>
<reference evidence="1 2" key="1">
    <citation type="journal article" date="2011" name="J. Gen. Appl. Microbiol.">
        <title>Draft genome sequencing of the enigmatic yeast Saitoella complicata.</title>
        <authorList>
            <person name="Nishida H."/>
            <person name="Hamamoto M."/>
            <person name="Sugiyama J."/>
        </authorList>
    </citation>
    <scope>NUCLEOTIDE SEQUENCE [LARGE SCALE GENOMIC DNA]</scope>
    <source>
        <strain evidence="1 2">NRRL Y-17804</strain>
    </source>
</reference>
<accession>A0A0E9NK12</accession>
<organism evidence="1 2">
    <name type="scientific">Saitoella complicata (strain BCRC 22490 / CBS 7301 / JCM 7358 / NBRC 10748 / NRRL Y-17804)</name>
    <dbReference type="NCBI Taxonomy" id="698492"/>
    <lineage>
        <taxon>Eukaryota</taxon>
        <taxon>Fungi</taxon>
        <taxon>Dikarya</taxon>
        <taxon>Ascomycota</taxon>
        <taxon>Taphrinomycotina</taxon>
        <taxon>Taphrinomycotina incertae sedis</taxon>
        <taxon>Saitoella</taxon>
    </lineage>
</organism>
<sequence length="131" mass="14217">MEHAAEPRIKIAYSSLPPTLLTPQARHVQLTFLYPSSSIFIWTGTDAAMGPISVGMPGLNGVNVARLQQASGTGEAIDRVMRLLTTRLRRQVFIAGNLPFGGDEAEEETRALLAEIIRLEKEESQSQANGA</sequence>
<protein>
    <recommendedName>
        <fullName evidence="3">Proteasome assembly chaperone 3</fullName>
    </recommendedName>
</protein>
<dbReference type="EMBL" id="BACD03000030">
    <property type="protein sequence ID" value="GAO50179.1"/>
    <property type="molecule type" value="Genomic_DNA"/>
</dbReference>
<proteinExistence type="predicted"/>
<comment type="caution">
    <text evidence="1">The sequence shown here is derived from an EMBL/GenBank/DDBJ whole genome shotgun (WGS) entry which is preliminary data.</text>
</comment>
<evidence type="ECO:0008006" key="3">
    <source>
        <dbReference type="Google" id="ProtNLM"/>
    </source>
</evidence>
<keyword evidence="2" id="KW-1185">Reference proteome</keyword>
<reference evidence="1 2" key="2">
    <citation type="journal article" date="2014" name="J. Gen. Appl. Microbiol.">
        <title>The early diverging ascomycetous budding yeast Saitoella complicata has three histone deacetylases belonging to the Clr6, Hos2, and Rpd3 lineages.</title>
        <authorList>
            <person name="Nishida H."/>
            <person name="Matsumoto T."/>
            <person name="Kondo S."/>
            <person name="Hamamoto M."/>
            <person name="Yoshikawa H."/>
        </authorList>
    </citation>
    <scope>NUCLEOTIDE SEQUENCE [LARGE SCALE GENOMIC DNA]</scope>
    <source>
        <strain evidence="1 2">NRRL Y-17804</strain>
    </source>
</reference>
<evidence type="ECO:0000313" key="1">
    <source>
        <dbReference type="EMBL" id="GAO50179.1"/>
    </source>
</evidence>